<keyword evidence="1" id="KW-0472">Membrane</keyword>
<feature type="transmembrane region" description="Helical" evidence="1">
    <location>
        <begin position="48"/>
        <end position="66"/>
    </location>
</feature>
<dbReference type="Gene3D" id="1.20.210.10">
    <property type="entry name" value="Cytochrome c oxidase-like, subunit I domain"/>
    <property type="match status" value="1"/>
</dbReference>
<evidence type="ECO:0000313" key="2">
    <source>
        <dbReference type="EMBL" id="MDT8898423.1"/>
    </source>
</evidence>
<keyword evidence="3" id="KW-1185">Reference proteome</keyword>
<keyword evidence="1" id="KW-0812">Transmembrane</keyword>
<dbReference type="Proteomes" id="UP001254165">
    <property type="component" value="Unassembled WGS sequence"/>
</dbReference>
<organism evidence="2 3">
    <name type="scientific">Thermanaerothrix solaris</name>
    <dbReference type="NCBI Taxonomy" id="3058434"/>
    <lineage>
        <taxon>Bacteria</taxon>
        <taxon>Bacillati</taxon>
        <taxon>Chloroflexota</taxon>
        <taxon>Anaerolineae</taxon>
        <taxon>Anaerolineales</taxon>
        <taxon>Anaerolineaceae</taxon>
        <taxon>Thermanaerothrix</taxon>
    </lineage>
</organism>
<evidence type="ECO:0000256" key="1">
    <source>
        <dbReference type="SAM" id="Phobius"/>
    </source>
</evidence>
<dbReference type="EMBL" id="JAUHMF010000002">
    <property type="protein sequence ID" value="MDT8898423.1"/>
    <property type="molecule type" value="Genomic_DNA"/>
</dbReference>
<proteinExistence type="predicted"/>
<gene>
    <name evidence="2" type="ORF">QYE77_09100</name>
</gene>
<evidence type="ECO:0008006" key="4">
    <source>
        <dbReference type="Google" id="ProtNLM"/>
    </source>
</evidence>
<comment type="caution">
    <text evidence="2">The sequence shown here is derived from an EMBL/GenBank/DDBJ whole genome shotgun (WGS) entry which is preliminary data.</text>
</comment>
<reference evidence="2 3" key="1">
    <citation type="submission" date="2023-07" db="EMBL/GenBank/DDBJ databases">
        <title>Novel species of Thermanaerothrix with wide hydrolytic capabilities.</title>
        <authorList>
            <person name="Zayulina K.S."/>
            <person name="Podosokorskaya O.A."/>
            <person name="Elcheninov A.G."/>
        </authorList>
    </citation>
    <scope>NUCLEOTIDE SEQUENCE [LARGE SCALE GENOMIC DNA]</scope>
    <source>
        <strain evidence="2 3">4228-RoL</strain>
    </source>
</reference>
<sequence>MPLLSRWAVRLALIALGVGSTLGALILIQKGLGTLPWAWSGLGAHVELMLIGWMTQFALGIAYWILPRLPGMAPRGNPILAGLAFILLNLGLLLALLAPFRPWPWGLVLARLLEVLGLLLFGLAIWPRIRALKP</sequence>
<protein>
    <recommendedName>
        <fullName evidence="4">DUF4345 domain-containing protein</fullName>
    </recommendedName>
</protein>
<feature type="transmembrane region" description="Helical" evidence="1">
    <location>
        <begin position="78"/>
        <end position="97"/>
    </location>
</feature>
<feature type="transmembrane region" description="Helical" evidence="1">
    <location>
        <begin position="7"/>
        <end position="28"/>
    </location>
</feature>
<dbReference type="SUPFAM" id="SSF81442">
    <property type="entry name" value="Cytochrome c oxidase subunit I-like"/>
    <property type="match status" value="1"/>
</dbReference>
<accession>A0ABU3NNI9</accession>
<dbReference type="InterPro" id="IPR036927">
    <property type="entry name" value="Cyt_c_oxase-like_su1_sf"/>
</dbReference>
<name>A0ABU3NNI9_9CHLR</name>
<dbReference type="RefSeq" id="WP_315625082.1">
    <property type="nucleotide sequence ID" value="NZ_JAUHMF010000002.1"/>
</dbReference>
<evidence type="ECO:0000313" key="3">
    <source>
        <dbReference type="Proteomes" id="UP001254165"/>
    </source>
</evidence>
<keyword evidence="1" id="KW-1133">Transmembrane helix</keyword>
<feature type="transmembrane region" description="Helical" evidence="1">
    <location>
        <begin position="103"/>
        <end position="126"/>
    </location>
</feature>